<feature type="compositionally biased region" description="Basic residues" evidence="1">
    <location>
        <begin position="97"/>
        <end position="109"/>
    </location>
</feature>
<protein>
    <submittedName>
        <fullName evidence="2">Uncharacterized protein</fullName>
    </submittedName>
</protein>
<name>A0A922I4I2_DERFA</name>
<evidence type="ECO:0000256" key="1">
    <source>
        <dbReference type="SAM" id="MobiDB-lite"/>
    </source>
</evidence>
<evidence type="ECO:0000313" key="3">
    <source>
        <dbReference type="Proteomes" id="UP000790347"/>
    </source>
</evidence>
<reference evidence="2" key="2">
    <citation type="journal article" date="2022" name="Res Sq">
        <title>Comparative Genomics Reveals Insights into the Divergent Evolution of Astigmatic Mites and Household Pest Adaptations.</title>
        <authorList>
            <person name="Xiong Q."/>
            <person name="Wan A.T.-Y."/>
            <person name="Liu X.-Y."/>
            <person name="Fung C.S.-H."/>
            <person name="Xiao X."/>
            <person name="Malainual N."/>
            <person name="Hou J."/>
            <person name="Wang L."/>
            <person name="Wang M."/>
            <person name="Yang K."/>
            <person name="Cui Y."/>
            <person name="Leung E."/>
            <person name="Nong W."/>
            <person name="Shin S.-K."/>
            <person name="Au S."/>
            <person name="Jeong K.Y."/>
            <person name="Chew F.T."/>
            <person name="Hui J."/>
            <person name="Leung T.F."/>
            <person name="Tungtrongchitr A."/>
            <person name="Zhong N."/>
            <person name="Liu Z."/>
            <person name="Tsui S."/>
        </authorList>
    </citation>
    <scope>NUCLEOTIDE SEQUENCE</scope>
    <source>
        <strain evidence="2">Derf</strain>
        <tissue evidence="2">Whole organism</tissue>
    </source>
</reference>
<proteinExistence type="predicted"/>
<organism evidence="2 3">
    <name type="scientific">Dermatophagoides farinae</name>
    <name type="common">American house dust mite</name>
    <dbReference type="NCBI Taxonomy" id="6954"/>
    <lineage>
        <taxon>Eukaryota</taxon>
        <taxon>Metazoa</taxon>
        <taxon>Ecdysozoa</taxon>
        <taxon>Arthropoda</taxon>
        <taxon>Chelicerata</taxon>
        <taxon>Arachnida</taxon>
        <taxon>Acari</taxon>
        <taxon>Acariformes</taxon>
        <taxon>Sarcoptiformes</taxon>
        <taxon>Astigmata</taxon>
        <taxon>Psoroptidia</taxon>
        <taxon>Analgoidea</taxon>
        <taxon>Pyroglyphidae</taxon>
        <taxon>Dermatophagoidinae</taxon>
        <taxon>Dermatophagoides</taxon>
    </lineage>
</organism>
<dbReference type="AlphaFoldDB" id="A0A922I4I2"/>
<reference evidence="2" key="1">
    <citation type="submission" date="2013-05" db="EMBL/GenBank/DDBJ databases">
        <authorList>
            <person name="Yim A.K.Y."/>
            <person name="Chan T.F."/>
            <person name="Ji K.M."/>
            <person name="Liu X.Y."/>
            <person name="Zhou J.W."/>
            <person name="Li R.Q."/>
            <person name="Yang K.Y."/>
            <person name="Li J."/>
            <person name="Li M."/>
            <person name="Law P.T.W."/>
            <person name="Wu Y.L."/>
            <person name="Cai Z.L."/>
            <person name="Qin H."/>
            <person name="Bao Y."/>
            <person name="Leung R.K.K."/>
            <person name="Ng P.K.S."/>
            <person name="Zou J."/>
            <person name="Zhong X.J."/>
            <person name="Ran P.X."/>
            <person name="Zhong N.S."/>
            <person name="Liu Z.G."/>
            <person name="Tsui S.K.W."/>
        </authorList>
    </citation>
    <scope>NUCLEOTIDE SEQUENCE</scope>
    <source>
        <strain evidence="2">Derf</strain>
        <tissue evidence="2">Whole organism</tissue>
    </source>
</reference>
<gene>
    <name evidence="2" type="ORF">DERF_007916</name>
</gene>
<dbReference type="Proteomes" id="UP000790347">
    <property type="component" value="Unassembled WGS sequence"/>
</dbReference>
<evidence type="ECO:0000313" key="2">
    <source>
        <dbReference type="EMBL" id="KAH9517235.1"/>
    </source>
</evidence>
<feature type="region of interest" description="Disordered" evidence="1">
    <location>
        <begin position="94"/>
        <end position="125"/>
    </location>
</feature>
<dbReference type="EMBL" id="ASGP02000003">
    <property type="protein sequence ID" value="KAH9517235.1"/>
    <property type="molecule type" value="Genomic_DNA"/>
</dbReference>
<sequence>MINYHHRLRNEIRQQLNLLNLVENADDDDDCIDASSSFFSDDDDGDCEQAMDVNIADLNLNINDRSSSNNHHTTAVKMNGQQIDWPELDEKQSQNLNKKKVEKSNKKQKNPLSFVAALLSPKKKN</sequence>
<accession>A0A922I4I2</accession>
<comment type="caution">
    <text evidence="2">The sequence shown here is derived from an EMBL/GenBank/DDBJ whole genome shotgun (WGS) entry which is preliminary data.</text>
</comment>
<keyword evidence="3" id="KW-1185">Reference proteome</keyword>